<dbReference type="Proteomes" id="UP000026962">
    <property type="component" value="Chromosome 1"/>
</dbReference>
<dbReference type="AlphaFoldDB" id="A0A0E0JJ23"/>
<name>A0A0E0JJ23_ORYPU</name>
<dbReference type="Gene3D" id="3.40.50.1820">
    <property type="entry name" value="alpha/beta hydrolase"/>
    <property type="match status" value="1"/>
</dbReference>
<dbReference type="Gramene" id="OPUNC01G16870.1">
    <property type="protein sequence ID" value="OPUNC01G16870.1"/>
    <property type="gene ID" value="OPUNC01G16870"/>
</dbReference>
<reference evidence="2" key="1">
    <citation type="submission" date="2015-04" db="UniProtKB">
        <authorList>
            <consortium name="EnsemblPlants"/>
        </authorList>
    </citation>
    <scope>IDENTIFICATION</scope>
</reference>
<dbReference type="InterPro" id="IPR029058">
    <property type="entry name" value="AB_hydrolase_fold"/>
</dbReference>
<reference evidence="2" key="2">
    <citation type="submission" date="2018-05" db="EMBL/GenBank/DDBJ databases">
        <title>OpunRS2 (Oryza punctata Reference Sequence Version 2).</title>
        <authorList>
            <person name="Zhang J."/>
            <person name="Kudrna D."/>
            <person name="Lee S."/>
            <person name="Talag J."/>
            <person name="Welchert J."/>
            <person name="Wing R.A."/>
        </authorList>
    </citation>
    <scope>NUCLEOTIDE SEQUENCE [LARGE SCALE GENOMIC DNA]</scope>
</reference>
<evidence type="ECO:0000259" key="1">
    <source>
        <dbReference type="Pfam" id="PF07859"/>
    </source>
</evidence>
<feature type="domain" description="Alpha/beta hydrolase fold-3" evidence="1">
    <location>
        <begin position="19"/>
        <end position="134"/>
    </location>
</feature>
<organism evidence="2">
    <name type="scientific">Oryza punctata</name>
    <name type="common">Red rice</name>
    <dbReference type="NCBI Taxonomy" id="4537"/>
    <lineage>
        <taxon>Eukaryota</taxon>
        <taxon>Viridiplantae</taxon>
        <taxon>Streptophyta</taxon>
        <taxon>Embryophyta</taxon>
        <taxon>Tracheophyta</taxon>
        <taxon>Spermatophyta</taxon>
        <taxon>Magnoliopsida</taxon>
        <taxon>Liliopsida</taxon>
        <taxon>Poales</taxon>
        <taxon>Poaceae</taxon>
        <taxon>BOP clade</taxon>
        <taxon>Oryzoideae</taxon>
        <taxon>Oryzeae</taxon>
        <taxon>Oryzinae</taxon>
        <taxon>Oryza</taxon>
    </lineage>
</organism>
<proteinExistence type="predicted"/>
<accession>A0A0E0JJ23</accession>
<dbReference type="SUPFAM" id="SSF53474">
    <property type="entry name" value="alpha/beta-Hydrolases"/>
    <property type="match status" value="1"/>
</dbReference>
<protein>
    <recommendedName>
        <fullName evidence="1">Alpha/beta hydrolase fold-3 domain-containing protein</fullName>
    </recommendedName>
</protein>
<dbReference type="InterPro" id="IPR013094">
    <property type="entry name" value="AB_hydrolase_3"/>
</dbReference>
<dbReference type="Pfam" id="PF07859">
    <property type="entry name" value="Abhydrolase_3"/>
    <property type="match status" value="1"/>
</dbReference>
<sequence>MPASSRETVPASTSRTTWLTSNNPVHLANMVLLEPYFGGEEQTKSRACAGGCGAGGEHPMVRPMVEAFSPEGVEWNHPAAHVMGDAGSEPELQEAFPLAMVVVEGLDPLHDWDQRYAGMLRQKGKVVRVVEFPELADDIRKLVEEISSPAPSSALKWRGARHGGWHPGHSHHFKISPPFQFGNYKIMPPVSYS</sequence>
<dbReference type="EnsemblPlants" id="OPUNC01G16870.1">
    <property type="protein sequence ID" value="OPUNC01G16870.1"/>
    <property type="gene ID" value="OPUNC01G16870"/>
</dbReference>
<dbReference type="eggNOG" id="KOG1515">
    <property type="taxonomic scope" value="Eukaryota"/>
</dbReference>
<evidence type="ECO:0000313" key="3">
    <source>
        <dbReference type="Proteomes" id="UP000026962"/>
    </source>
</evidence>
<keyword evidence="3" id="KW-1185">Reference proteome</keyword>
<evidence type="ECO:0000313" key="2">
    <source>
        <dbReference type="EnsemblPlants" id="OPUNC01G16870.1"/>
    </source>
</evidence>
<dbReference type="GO" id="GO:0016787">
    <property type="term" value="F:hydrolase activity"/>
    <property type="evidence" value="ECO:0007669"/>
    <property type="project" value="InterPro"/>
</dbReference>
<dbReference type="STRING" id="4537.A0A0E0JJ23"/>
<dbReference type="HOGENOM" id="CLU_012494_22_2_1"/>